<dbReference type="InterPro" id="IPR050707">
    <property type="entry name" value="HTH_MetabolicPath_Reg"/>
</dbReference>
<dbReference type="SMART" id="SM00346">
    <property type="entry name" value="HTH_ICLR"/>
    <property type="match status" value="1"/>
</dbReference>
<evidence type="ECO:0000256" key="1">
    <source>
        <dbReference type="ARBA" id="ARBA00023015"/>
    </source>
</evidence>
<sequence>MMERNTGGGNRIGSTKTSFEIVHELHENGPARLSEIAAELDITESTAHRHLNTLCDLRYVSRVGERYQIGLRFVRLGRAAQMRDPAYGMAKQYVQTLSEETQERSQFVVEDHGLGIYIHMATGSKAVRAGFGVGRQIHLHSSSAGKSILAHYPRERVDDIFDRWELPSLTENTITDREELYAELEEVRERGVAFNREEHVDGINGAAVPVKRDGAVLGALAVAGPSNRLTGERLEDELPDRLLAAANELELNITYSSPDSSNDHVVE</sequence>
<proteinExistence type="predicted"/>
<dbReference type="PROSITE" id="PS51077">
    <property type="entry name" value="HTH_ICLR"/>
    <property type="match status" value="1"/>
</dbReference>
<dbReference type="InterPro" id="IPR036390">
    <property type="entry name" value="WH_DNA-bd_sf"/>
</dbReference>
<dbReference type="GO" id="GO:0003700">
    <property type="term" value="F:DNA-binding transcription factor activity"/>
    <property type="evidence" value="ECO:0007669"/>
    <property type="project" value="TreeGrafter"/>
</dbReference>
<feature type="domain" description="IclR-ED" evidence="6">
    <location>
        <begin position="72"/>
        <end position="255"/>
    </location>
</feature>
<evidence type="ECO:0000256" key="4">
    <source>
        <dbReference type="SAM" id="Coils"/>
    </source>
</evidence>
<feature type="domain" description="HTH iclR-type" evidence="5">
    <location>
        <begin position="12"/>
        <end position="71"/>
    </location>
</feature>
<dbReference type="Gene3D" id="3.30.450.40">
    <property type="match status" value="1"/>
</dbReference>
<dbReference type="Gene3D" id="1.10.10.10">
    <property type="entry name" value="Winged helix-like DNA-binding domain superfamily/Winged helix DNA-binding domain"/>
    <property type="match status" value="1"/>
</dbReference>
<dbReference type="PROSITE" id="PS51078">
    <property type="entry name" value="ICLR_ED"/>
    <property type="match status" value="1"/>
</dbReference>
<dbReference type="GO" id="GO:0003677">
    <property type="term" value="F:DNA binding"/>
    <property type="evidence" value="ECO:0007669"/>
    <property type="project" value="UniProtKB-KW"/>
</dbReference>
<dbReference type="Pfam" id="PF01614">
    <property type="entry name" value="IclR_C"/>
    <property type="match status" value="1"/>
</dbReference>
<gene>
    <name evidence="7" type="ORF">SAMN05216285_0836</name>
</gene>
<dbReference type="PANTHER" id="PTHR30136">
    <property type="entry name" value="HELIX-TURN-HELIX TRANSCRIPTIONAL REGULATOR, ICLR FAMILY"/>
    <property type="match status" value="1"/>
</dbReference>
<dbReference type="GO" id="GO:0045892">
    <property type="term" value="P:negative regulation of DNA-templated transcription"/>
    <property type="evidence" value="ECO:0007669"/>
    <property type="project" value="TreeGrafter"/>
</dbReference>
<protein>
    <submittedName>
        <fullName evidence="7">Transcriptional regulator, IclR family</fullName>
    </submittedName>
</protein>
<dbReference type="SUPFAM" id="SSF55781">
    <property type="entry name" value="GAF domain-like"/>
    <property type="match status" value="1"/>
</dbReference>
<dbReference type="AlphaFoldDB" id="A0A1I0MET9"/>
<dbReference type="InterPro" id="IPR014757">
    <property type="entry name" value="Tscrpt_reg_IclR_C"/>
</dbReference>
<keyword evidence="3" id="KW-0804">Transcription</keyword>
<dbReference type="InterPro" id="IPR029016">
    <property type="entry name" value="GAF-like_dom_sf"/>
</dbReference>
<name>A0A1I0MET9_9EURY</name>
<dbReference type="Proteomes" id="UP000183275">
    <property type="component" value="Unassembled WGS sequence"/>
</dbReference>
<dbReference type="eggNOG" id="arCOG02798">
    <property type="taxonomic scope" value="Archaea"/>
</dbReference>
<reference evidence="8" key="1">
    <citation type="submission" date="2016-10" db="EMBL/GenBank/DDBJ databases">
        <authorList>
            <person name="Varghese N."/>
        </authorList>
    </citation>
    <scope>NUCLEOTIDE SEQUENCE [LARGE SCALE GENOMIC DNA]</scope>
    <source>
        <strain evidence="8">CGMCC 1.12284</strain>
    </source>
</reference>
<feature type="coiled-coil region" evidence="4">
    <location>
        <begin position="170"/>
        <end position="197"/>
    </location>
</feature>
<dbReference type="CDD" id="cd00090">
    <property type="entry name" value="HTH_ARSR"/>
    <property type="match status" value="1"/>
</dbReference>
<keyword evidence="2" id="KW-0238">DNA-binding</keyword>
<dbReference type="EMBL" id="FOIS01000001">
    <property type="protein sequence ID" value="SEV86444.1"/>
    <property type="molecule type" value="Genomic_DNA"/>
</dbReference>
<keyword evidence="8" id="KW-1185">Reference proteome</keyword>
<keyword evidence="1" id="KW-0805">Transcription regulation</keyword>
<dbReference type="SUPFAM" id="SSF46785">
    <property type="entry name" value="Winged helix' DNA-binding domain"/>
    <property type="match status" value="1"/>
</dbReference>
<dbReference type="RefSeq" id="WP_049990764.1">
    <property type="nucleotide sequence ID" value="NZ_FOIS01000001.1"/>
</dbReference>
<organism evidence="7 8">
    <name type="scientific">Natrinema salifodinae</name>
    <dbReference type="NCBI Taxonomy" id="1202768"/>
    <lineage>
        <taxon>Archaea</taxon>
        <taxon>Methanobacteriati</taxon>
        <taxon>Methanobacteriota</taxon>
        <taxon>Stenosarchaea group</taxon>
        <taxon>Halobacteria</taxon>
        <taxon>Halobacteriales</taxon>
        <taxon>Natrialbaceae</taxon>
        <taxon>Natrinema</taxon>
    </lineage>
</organism>
<dbReference type="PANTHER" id="PTHR30136:SF35">
    <property type="entry name" value="HTH-TYPE TRANSCRIPTIONAL REGULATOR RV1719"/>
    <property type="match status" value="1"/>
</dbReference>
<dbReference type="InterPro" id="IPR005471">
    <property type="entry name" value="Tscrpt_reg_IclR_N"/>
</dbReference>
<dbReference type="InterPro" id="IPR036388">
    <property type="entry name" value="WH-like_DNA-bd_sf"/>
</dbReference>
<accession>A0A1I0MET9</accession>
<evidence type="ECO:0000313" key="7">
    <source>
        <dbReference type="EMBL" id="SEV86444.1"/>
    </source>
</evidence>
<evidence type="ECO:0000259" key="6">
    <source>
        <dbReference type="PROSITE" id="PS51078"/>
    </source>
</evidence>
<evidence type="ECO:0000313" key="8">
    <source>
        <dbReference type="Proteomes" id="UP000183275"/>
    </source>
</evidence>
<keyword evidence="4" id="KW-0175">Coiled coil</keyword>
<evidence type="ECO:0000259" key="5">
    <source>
        <dbReference type="PROSITE" id="PS51077"/>
    </source>
</evidence>
<evidence type="ECO:0000256" key="3">
    <source>
        <dbReference type="ARBA" id="ARBA00023163"/>
    </source>
</evidence>
<dbReference type="InterPro" id="IPR011991">
    <property type="entry name" value="ArsR-like_HTH"/>
</dbReference>
<dbReference type="Pfam" id="PF09339">
    <property type="entry name" value="HTH_IclR"/>
    <property type="match status" value="1"/>
</dbReference>
<evidence type="ECO:0000256" key="2">
    <source>
        <dbReference type="ARBA" id="ARBA00023125"/>
    </source>
</evidence>
<dbReference type="OrthoDB" id="14763at2157"/>